<name>F4KW52_HALH1</name>
<evidence type="ECO:0000313" key="1">
    <source>
        <dbReference type="EMBL" id="AEE49240.1"/>
    </source>
</evidence>
<dbReference type="STRING" id="760192.Halhy_1345"/>
<dbReference type="HOGENOM" id="CLU_2511421_0_0_10"/>
<reference key="2">
    <citation type="submission" date="2011-04" db="EMBL/GenBank/DDBJ databases">
        <title>Complete sequence of chromosome of Haliscomenobacter hydrossis DSM 1100.</title>
        <authorList>
            <consortium name="US DOE Joint Genome Institute (JGI-PGF)"/>
            <person name="Lucas S."/>
            <person name="Han J."/>
            <person name="Lapidus A."/>
            <person name="Bruce D."/>
            <person name="Goodwin L."/>
            <person name="Pitluck S."/>
            <person name="Peters L."/>
            <person name="Kyrpides N."/>
            <person name="Mavromatis K."/>
            <person name="Ivanova N."/>
            <person name="Ovchinnikova G."/>
            <person name="Pagani I."/>
            <person name="Daligault H."/>
            <person name="Detter J.C."/>
            <person name="Han C."/>
            <person name="Land M."/>
            <person name="Hauser L."/>
            <person name="Markowitz V."/>
            <person name="Cheng J.-F."/>
            <person name="Hugenholtz P."/>
            <person name="Woyke T."/>
            <person name="Wu D."/>
            <person name="Verbarg S."/>
            <person name="Frueling A."/>
            <person name="Brambilla E."/>
            <person name="Klenk H.-P."/>
            <person name="Eisen J.A."/>
        </authorList>
    </citation>
    <scope>NUCLEOTIDE SEQUENCE</scope>
    <source>
        <strain>DSM 1100</strain>
    </source>
</reference>
<protein>
    <submittedName>
        <fullName evidence="1">Uncharacterized protein</fullName>
    </submittedName>
</protein>
<evidence type="ECO:0000313" key="2">
    <source>
        <dbReference type="Proteomes" id="UP000008461"/>
    </source>
</evidence>
<keyword evidence="2" id="KW-1185">Reference proteome</keyword>
<dbReference type="eggNOG" id="COG1404">
    <property type="taxonomic scope" value="Bacteria"/>
</dbReference>
<dbReference type="OrthoDB" id="3696282at2"/>
<organism evidence="1 2">
    <name type="scientific">Haliscomenobacter hydrossis (strain ATCC 27775 / DSM 1100 / LMG 10767 / O)</name>
    <dbReference type="NCBI Taxonomy" id="760192"/>
    <lineage>
        <taxon>Bacteria</taxon>
        <taxon>Pseudomonadati</taxon>
        <taxon>Bacteroidota</taxon>
        <taxon>Saprospiria</taxon>
        <taxon>Saprospirales</taxon>
        <taxon>Haliscomenobacteraceae</taxon>
        <taxon>Haliscomenobacter</taxon>
    </lineage>
</organism>
<gene>
    <name evidence="1" type="ordered locus">Halhy_1345</name>
</gene>
<proteinExistence type="predicted"/>
<dbReference type="KEGG" id="hhy:Halhy_1345"/>
<accession>F4KW52</accession>
<reference evidence="1 2" key="1">
    <citation type="journal article" date="2011" name="Stand. Genomic Sci.">
        <title>Complete genome sequence of Haliscomenobacter hydrossis type strain (O).</title>
        <authorList>
            <consortium name="US DOE Joint Genome Institute (JGI-PGF)"/>
            <person name="Daligault H."/>
            <person name="Lapidus A."/>
            <person name="Zeytun A."/>
            <person name="Nolan M."/>
            <person name="Lucas S."/>
            <person name="Del Rio T.G."/>
            <person name="Tice H."/>
            <person name="Cheng J.F."/>
            <person name="Tapia R."/>
            <person name="Han C."/>
            <person name="Goodwin L."/>
            <person name="Pitluck S."/>
            <person name="Liolios K."/>
            <person name="Pagani I."/>
            <person name="Ivanova N."/>
            <person name="Huntemann M."/>
            <person name="Mavromatis K."/>
            <person name="Mikhailova N."/>
            <person name="Pati A."/>
            <person name="Chen A."/>
            <person name="Palaniappan K."/>
            <person name="Land M."/>
            <person name="Hauser L."/>
            <person name="Brambilla E.M."/>
            <person name="Rohde M."/>
            <person name="Verbarg S."/>
            <person name="Goker M."/>
            <person name="Bristow J."/>
            <person name="Eisen J.A."/>
            <person name="Markowitz V."/>
            <person name="Hugenholtz P."/>
            <person name="Kyrpides N.C."/>
            <person name="Klenk H.P."/>
            <person name="Woyke T."/>
        </authorList>
    </citation>
    <scope>NUCLEOTIDE SEQUENCE [LARGE SCALE GENOMIC DNA]</scope>
    <source>
        <strain evidence="2">ATCC 27775 / DSM 1100 / LMG 10767 / O</strain>
    </source>
</reference>
<dbReference type="EMBL" id="CP002691">
    <property type="protein sequence ID" value="AEE49240.1"/>
    <property type="molecule type" value="Genomic_DNA"/>
</dbReference>
<sequence length="84" mass="9626">MTVGTQYSGTVVRNGSLRLFTWGWNPSIHVLWHAMAVSPRPGAAQIEWEVEVERANATQTTYWITVKNLTNFDVQFDLRYAILN</sequence>
<dbReference type="Proteomes" id="UP000008461">
    <property type="component" value="Chromosome"/>
</dbReference>
<dbReference type="RefSeq" id="WP_013763794.1">
    <property type="nucleotide sequence ID" value="NC_015510.1"/>
</dbReference>
<dbReference type="AlphaFoldDB" id="F4KW52"/>